<gene>
    <name evidence="1" type="ORF">UFOPK3364_00300</name>
</gene>
<reference evidence="1" key="1">
    <citation type="submission" date="2020-05" db="EMBL/GenBank/DDBJ databases">
        <authorList>
            <person name="Chiriac C."/>
            <person name="Salcher M."/>
            <person name="Ghai R."/>
            <person name="Kavagutti S V."/>
        </authorList>
    </citation>
    <scope>NUCLEOTIDE SEQUENCE</scope>
</reference>
<accession>A0A6J7CVI9</accession>
<organism evidence="1">
    <name type="scientific">freshwater metagenome</name>
    <dbReference type="NCBI Taxonomy" id="449393"/>
    <lineage>
        <taxon>unclassified sequences</taxon>
        <taxon>metagenomes</taxon>
        <taxon>ecological metagenomes</taxon>
    </lineage>
</organism>
<dbReference type="EMBL" id="CAFBLO010000017">
    <property type="protein sequence ID" value="CAB4861961.1"/>
    <property type="molecule type" value="Genomic_DNA"/>
</dbReference>
<evidence type="ECO:0000313" key="1">
    <source>
        <dbReference type="EMBL" id="CAB4861961.1"/>
    </source>
</evidence>
<proteinExistence type="predicted"/>
<dbReference type="AlphaFoldDB" id="A0A6J7CVI9"/>
<sequence>MCGLDARGQSELRHAPNVFGQNYLGVLDSPSDTDLLERVDDDSVRLVAYRVKGCGDTVVGCLAHQSFEFRHFGVENARRGFPFIRRVHIGGSSVD</sequence>
<name>A0A6J7CVI9_9ZZZZ</name>
<protein>
    <submittedName>
        <fullName evidence="1">Unannotated protein</fullName>
    </submittedName>
</protein>